<protein>
    <submittedName>
        <fullName evidence="3">T9SS type A sorting domain-containing protein</fullName>
    </submittedName>
</protein>
<name>A0A6B2H6W7_9BACT</name>
<evidence type="ECO:0000259" key="2">
    <source>
        <dbReference type="Pfam" id="PF18962"/>
    </source>
</evidence>
<feature type="domain" description="Secretion system C-terminal sorting" evidence="2">
    <location>
        <begin position="535"/>
        <end position="602"/>
    </location>
</feature>
<sequence length="604" mass="67434">MKKLLLLAFLLWSYSFEAFAQAIVTPLQTEQRSLQSVNYRRAVTIASVSLPFFDDFATANNTPDPARWINGGTYVNNRFALKPITKNVATLDGLTAAGQPYVAGATSPGPSDTLTSQPIRLGAFSPSDSVYLSFYWQAGGLGDVPDRTTENSYYLILEFKDNTGNWQQAWRQNASGEASNFVQTFIAVKDVRYFHNDFQFRFRNIGRRNGLLDIWNLDYVELDRNRRKGQNTTRDIGISQTVTPLFKNYTAMPVHQFLENPAAALADSVTATINNLGNVPGAISWRGFVKRENAATADTFLIEQGLIPANARQYKITGKPTIANIALPSEGFTLVHGFKLNTQEQNPLQAANDTTFRTTTFADYFAYDDGTAEAGFVYPANGNTTQVAMRFELAKPDQVRGFKVYFPRIGASQEGKTLTIKVWEDTNGLPGRELHQQVFEINYTEAANAFYEVELSKAVPVQGVFYMGWSQPANQFINFGFDRNSNAPNTRFLWNSQSNWHPDTFVEGAVMLRPLMTGIALGIEEEDPLAQTIALYPNPSTGTVQVDGLYKELTVFDITGRQVYKQQRNAQVKTVDLRHLPAGMYTFRLATGKSVITKKLIITL</sequence>
<dbReference type="RefSeq" id="WP_162346662.1">
    <property type="nucleotide sequence ID" value="NZ_JAAEAA010000014.1"/>
</dbReference>
<evidence type="ECO:0000313" key="3">
    <source>
        <dbReference type="EMBL" id="NDK56606.1"/>
    </source>
</evidence>
<keyword evidence="4" id="KW-1185">Reference proteome</keyword>
<accession>A0A6B2H6W7</accession>
<evidence type="ECO:0000313" key="4">
    <source>
        <dbReference type="Proteomes" id="UP000478546"/>
    </source>
</evidence>
<gene>
    <name evidence="3" type="ORF">GWO68_11810</name>
</gene>
<feature type="chain" id="PRO_5025332559" evidence="1">
    <location>
        <begin position="21"/>
        <end position="604"/>
    </location>
</feature>
<feature type="signal peptide" evidence="1">
    <location>
        <begin position="1"/>
        <end position="20"/>
    </location>
</feature>
<dbReference type="NCBIfam" id="TIGR04183">
    <property type="entry name" value="Por_Secre_tail"/>
    <property type="match status" value="1"/>
</dbReference>
<reference evidence="3 4" key="1">
    <citation type="submission" date="2020-01" db="EMBL/GenBank/DDBJ databases">
        <authorList>
            <person name="Kim M.K."/>
        </authorList>
    </citation>
    <scope>NUCLEOTIDE SEQUENCE [LARGE SCALE GENOMIC DNA]</scope>
    <source>
        <strain evidence="3 4">BT213</strain>
    </source>
</reference>
<comment type="caution">
    <text evidence="3">The sequence shown here is derived from an EMBL/GenBank/DDBJ whole genome shotgun (WGS) entry which is preliminary data.</text>
</comment>
<dbReference type="InterPro" id="IPR026444">
    <property type="entry name" value="Secre_tail"/>
</dbReference>
<dbReference type="EMBL" id="JAAEAA010000014">
    <property type="protein sequence ID" value="NDK56606.1"/>
    <property type="molecule type" value="Genomic_DNA"/>
</dbReference>
<dbReference type="Proteomes" id="UP000478546">
    <property type="component" value="Unassembled WGS sequence"/>
</dbReference>
<proteinExistence type="predicted"/>
<keyword evidence="1" id="KW-0732">Signal</keyword>
<organism evidence="3 4">
    <name type="scientific">Pontibacter fetidus</name>
    <dbReference type="NCBI Taxonomy" id="2700082"/>
    <lineage>
        <taxon>Bacteria</taxon>
        <taxon>Pseudomonadati</taxon>
        <taxon>Bacteroidota</taxon>
        <taxon>Cytophagia</taxon>
        <taxon>Cytophagales</taxon>
        <taxon>Hymenobacteraceae</taxon>
        <taxon>Pontibacter</taxon>
    </lineage>
</organism>
<dbReference type="Pfam" id="PF18962">
    <property type="entry name" value="Por_Secre_tail"/>
    <property type="match status" value="1"/>
</dbReference>
<dbReference type="AlphaFoldDB" id="A0A6B2H6W7"/>
<evidence type="ECO:0000256" key="1">
    <source>
        <dbReference type="SAM" id="SignalP"/>
    </source>
</evidence>